<dbReference type="RefSeq" id="WP_153750334.1">
    <property type="nucleotide sequence ID" value="NZ_WJPM01000001.1"/>
</dbReference>
<accession>A0A6N7QD72</accession>
<dbReference type="Proteomes" id="UP000439314">
    <property type="component" value="Unassembled WGS sequence"/>
</dbReference>
<dbReference type="EMBL" id="WJPN01000001">
    <property type="protein sequence ID" value="MRG98831.1"/>
    <property type="molecule type" value="Genomic_DNA"/>
</dbReference>
<sequence length="96" mass="10564">MEISFYKSVDVEVEVCVDAIDIARQLKRMDPDDRAQFIATALKGAGERSIPFGAGDGDQARIANTIERAFLAAKSLPNCPPEIAELFWVVHQRAMA</sequence>
<dbReference type="EMBL" id="WJPM01000001">
    <property type="protein sequence ID" value="MRH73378.1"/>
    <property type="molecule type" value="Genomic_DNA"/>
</dbReference>
<evidence type="ECO:0000313" key="2">
    <source>
        <dbReference type="EMBL" id="MRH73378.1"/>
    </source>
</evidence>
<comment type="caution">
    <text evidence="1">The sequence shown here is derived from an EMBL/GenBank/DDBJ whole genome shotgun (WGS) entry which is preliminary data.</text>
</comment>
<organism evidence="1 4">
    <name type="scientific">Xanthomonas sontii</name>
    <dbReference type="NCBI Taxonomy" id="2650745"/>
    <lineage>
        <taxon>Bacteria</taxon>
        <taxon>Pseudomonadati</taxon>
        <taxon>Pseudomonadota</taxon>
        <taxon>Gammaproteobacteria</taxon>
        <taxon>Lysobacterales</taxon>
        <taxon>Lysobacteraceae</taxon>
        <taxon>Xanthomonas</taxon>
    </lineage>
</organism>
<evidence type="ECO:0000313" key="4">
    <source>
        <dbReference type="Proteomes" id="UP000439314"/>
    </source>
</evidence>
<gene>
    <name evidence="1" type="ORF">GIY21_00830</name>
    <name evidence="2" type="ORF">GIY22_01940</name>
</gene>
<name>A0A6N7QD72_9XANT</name>
<dbReference type="Proteomes" id="UP000437931">
    <property type="component" value="Unassembled WGS sequence"/>
</dbReference>
<evidence type="ECO:0000313" key="1">
    <source>
        <dbReference type="EMBL" id="MRG98831.1"/>
    </source>
</evidence>
<reference evidence="3 4" key="1">
    <citation type="submission" date="2019-11" db="EMBL/GenBank/DDBJ databases">
        <title>First report of rice panicle blight caused by Xanthomonas sp. in Iran.</title>
        <authorList>
            <person name="Mirghasempour S.A."/>
            <person name="Huang S."/>
            <person name="Brady C.L."/>
            <person name="Studholme D.J."/>
        </authorList>
    </citation>
    <scope>NUCLEOTIDE SEQUENCE [LARGE SCALE GENOMIC DNA]</scope>
    <source>
        <strain evidence="1 4">ASD011</strain>
        <strain evidence="3">SAM114</strain>
    </source>
</reference>
<proteinExistence type="predicted"/>
<keyword evidence="3" id="KW-1185">Reference proteome</keyword>
<reference evidence="2" key="2">
    <citation type="journal article" date="2020" name="Plant Dis.">
        <title>A Grain Rot of Rice in Iran Caused by a Xanthomonas Strain Closely Related to X. sacchari.</title>
        <authorList>
            <person name="Mirghasempour S.A."/>
            <person name="Huang S."/>
            <person name="Studholme D.J."/>
            <person name="Brady C.L."/>
        </authorList>
    </citation>
    <scope>NUCLEOTIDE SEQUENCE</scope>
    <source>
        <strain evidence="2">SAM114</strain>
    </source>
</reference>
<protein>
    <submittedName>
        <fullName evidence="1">Uncharacterized protein</fullName>
    </submittedName>
</protein>
<dbReference type="AlphaFoldDB" id="A0A6N7QD72"/>
<evidence type="ECO:0000313" key="3">
    <source>
        <dbReference type="Proteomes" id="UP000437931"/>
    </source>
</evidence>